<evidence type="ECO:0000313" key="7">
    <source>
        <dbReference type="EMBL" id="RYJ41725.1"/>
    </source>
</evidence>
<comment type="similarity">
    <text evidence="1">Belongs to the sigma-70 factor family. ECF subfamily.</text>
</comment>
<dbReference type="InterPro" id="IPR007627">
    <property type="entry name" value="RNA_pol_sigma70_r2"/>
</dbReference>
<evidence type="ECO:0000256" key="2">
    <source>
        <dbReference type="ARBA" id="ARBA00023015"/>
    </source>
</evidence>
<protein>
    <submittedName>
        <fullName evidence="7">RNA polymerase ECF-type sigma factor</fullName>
    </submittedName>
</protein>
<dbReference type="GO" id="GO:0003677">
    <property type="term" value="F:DNA binding"/>
    <property type="evidence" value="ECO:0007669"/>
    <property type="project" value="InterPro"/>
</dbReference>
<dbReference type="InterPro" id="IPR014284">
    <property type="entry name" value="RNA_pol_sigma-70_dom"/>
</dbReference>
<comment type="caution">
    <text evidence="7">The sequence shown here is derived from an EMBL/GenBank/DDBJ whole genome shotgun (WGS) entry which is preliminary data.</text>
</comment>
<keyword evidence="2" id="KW-0805">Transcription regulation</keyword>
<evidence type="ECO:0000256" key="1">
    <source>
        <dbReference type="ARBA" id="ARBA00010641"/>
    </source>
</evidence>
<dbReference type="Pfam" id="PF08281">
    <property type="entry name" value="Sigma70_r4_2"/>
    <property type="match status" value="1"/>
</dbReference>
<accession>A0A444W772</accession>
<name>A0A444W772_9FLAO</name>
<evidence type="ECO:0000313" key="8">
    <source>
        <dbReference type="Proteomes" id="UP000289775"/>
    </source>
</evidence>
<dbReference type="AlphaFoldDB" id="A0A444W772"/>
<dbReference type="EMBL" id="JUIW01000009">
    <property type="protein sequence ID" value="RYJ41725.1"/>
    <property type="molecule type" value="Genomic_DNA"/>
</dbReference>
<dbReference type="InterPro" id="IPR013325">
    <property type="entry name" value="RNA_pol_sigma_r2"/>
</dbReference>
<sequence>MIEEKLITACRKMHRDAQRRVYEYMAPKLYQTCKRYLKSEVEIEEAIADAFYTIFTKLDQLKETRAFEAWARRIAINQCLLTLKRKVNFNIYIEDMSASAEPAQAQSAGLEEEDLLKLLDYLPEGCRTVFNLFAIEGYSHKEIAAMLNITEGTSKSQLNVSRSKLKDLVNNVYYLNENSYGKSR</sequence>
<dbReference type="PANTHER" id="PTHR43133:SF46">
    <property type="entry name" value="RNA POLYMERASE SIGMA-70 FACTOR ECF SUBFAMILY"/>
    <property type="match status" value="1"/>
</dbReference>
<evidence type="ECO:0000259" key="5">
    <source>
        <dbReference type="Pfam" id="PF04542"/>
    </source>
</evidence>
<dbReference type="Proteomes" id="UP000289775">
    <property type="component" value="Unassembled WGS sequence"/>
</dbReference>
<dbReference type="PANTHER" id="PTHR43133">
    <property type="entry name" value="RNA POLYMERASE ECF-TYPE SIGMA FACTO"/>
    <property type="match status" value="1"/>
</dbReference>
<dbReference type="Pfam" id="PF04542">
    <property type="entry name" value="Sigma70_r2"/>
    <property type="match status" value="1"/>
</dbReference>
<dbReference type="Gene3D" id="1.10.10.10">
    <property type="entry name" value="Winged helix-like DNA-binding domain superfamily/Winged helix DNA-binding domain"/>
    <property type="match status" value="1"/>
</dbReference>
<evidence type="ECO:0000256" key="3">
    <source>
        <dbReference type="ARBA" id="ARBA00023082"/>
    </source>
</evidence>
<dbReference type="InterPro" id="IPR013324">
    <property type="entry name" value="RNA_pol_sigma_r3/r4-like"/>
</dbReference>
<reference evidence="7 8" key="1">
    <citation type="submission" date="2014-12" db="EMBL/GenBank/DDBJ databases">
        <title>Genome sequence of Flavobacterium beibuense RSKm HC5.</title>
        <authorList>
            <person name="Kim J.F."/>
            <person name="Song J.Y."/>
            <person name="Kwak M.-J."/>
            <person name="Lee S.-W."/>
        </authorList>
    </citation>
    <scope>NUCLEOTIDE SEQUENCE [LARGE SCALE GENOMIC DNA]</scope>
    <source>
        <strain evidence="7 8">RSKm HC5</strain>
    </source>
</reference>
<feature type="domain" description="RNA polymerase sigma factor 70 region 4 type 2" evidence="6">
    <location>
        <begin position="113"/>
        <end position="165"/>
    </location>
</feature>
<dbReference type="GO" id="GO:0016987">
    <property type="term" value="F:sigma factor activity"/>
    <property type="evidence" value="ECO:0007669"/>
    <property type="project" value="UniProtKB-KW"/>
</dbReference>
<keyword evidence="8" id="KW-1185">Reference proteome</keyword>
<organism evidence="7 8">
    <name type="scientific">Flavobacterium beibuense</name>
    <dbReference type="NCBI Taxonomy" id="657326"/>
    <lineage>
        <taxon>Bacteria</taxon>
        <taxon>Pseudomonadati</taxon>
        <taxon>Bacteroidota</taxon>
        <taxon>Flavobacteriia</taxon>
        <taxon>Flavobacteriales</taxon>
        <taxon>Flavobacteriaceae</taxon>
        <taxon>Flavobacterium</taxon>
    </lineage>
</organism>
<evidence type="ECO:0000256" key="4">
    <source>
        <dbReference type="ARBA" id="ARBA00023163"/>
    </source>
</evidence>
<dbReference type="InterPro" id="IPR013249">
    <property type="entry name" value="RNA_pol_sigma70_r4_t2"/>
</dbReference>
<dbReference type="Gene3D" id="1.10.1740.10">
    <property type="match status" value="1"/>
</dbReference>
<keyword evidence="4" id="KW-0804">Transcription</keyword>
<gene>
    <name evidence="7" type="ORF">NU09_2650</name>
</gene>
<dbReference type="NCBIfam" id="TIGR02937">
    <property type="entry name" value="sigma70-ECF"/>
    <property type="match status" value="1"/>
</dbReference>
<feature type="domain" description="RNA polymerase sigma-70 region 2" evidence="5">
    <location>
        <begin position="22"/>
        <end position="85"/>
    </location>
</feature>
<dbReference type="GO" id="GO:0006352">
    <property type="term" value="P:DNA-templated transcription initiation"/>
    <property type="evidence" value="ECO:0007669"/>
    <property type="project" value="InterPro"/>
</dbReference>
<proteinExistence type="inferred from homology"/>
<evidence type="ECO:0000259" key="6">
    <source>
        <dbReference type="Pfam" id="PF08281"/>
    </source>
</evidence>
<dbReference type="SUPFAM" id="SSF88946">
    <property type="entry name" value="Sigma2 domain of RNA polymerase sigma factors"/>
    <property type="match status" value="1"/>
</dbReference>
<dbReference type="SUPFAM" id="SSF88659">
    <property type="entry name" value="Sigma3 and sigma4 domains of RNA polymerase sigma factors"/>
    <property type="match status" value="1"/>
</dbReference>
<dbReference type="InterPro" id="IPR039425">
    <property type="entry name" value="RNA_pol_sigma-70-like"/>
</dbReference>
<dbReference type="InterPro" id="IPR036388">
    <property type="entry name" value="WH-like_DNA-bd_sf"/>
</dbReference>
<keyword evidence="3" id="KW-0731">Sigma factor</keyword>